<keyword evidence="2 5" id="KW-0808">Transferase</keyword>
<dbReference type="EMBL" id="PGVD01000001">
    <property type="protein sequence ID" value="PLS00870.1"/>
    <property type="molecule type" value="Genomic_DNA"/>
</dbReference>
<feature type="binding site" evidence="5">
    <location>
        <position position="190"/>
    </location>
    <ligand>
        <name>S-adenosyl-L-methionine</name>
        <dbReference type="ChEBI" id="CHEBI:59789"/>
    </ligand>
</feature>
<dbReference type="InterPro" id="IPR050320">
    <property type="entry name" value="N5-glutamine_MTase"/>
</dbReference>
<dbReference type="InterPro" id="IPR007848">
    <property type="entry name" value="Small_mtfrase_dom"/>
</dbReference>
<name>A0A2N5GQG6_9BACI</name>
<dbReference type="PROSITE" id="PS00092">
    <property type="entry name" value="N6_MTASE"/>
    <property type="match status" value="1"/>
</dbReference>
<evidence type="ECO:0000256" key="5">
    <source>
        <dbReference type="HAMAP-Rule" id="MF_02126"/>
    </source>
</evidence>
<feature type="binding site" evidence="5">
    <location>
        <position position="146"/>
    </location>
    <ligand>
        <name>S-adenosyl-L-methionine</name>
        <dbReference type="ChEBI" id="CHEBI:59789"/>
    </ligand>
</feature>
<dbReference type="Proteomes" id="UP000234951">
    <property type="component" value="Unassembled WGS sequence"/>
</dbReference>
<evidence type="ECO:0000256" key="1">
    <source>
        <dbReference type="ARBA" id="ARBA00022603"/>
    </source>
</evidence>
<comment type="function">
    <text evidence="5">Methylates the class 1 translation termination release factors RF1/PrfA and RF2/PrfB on the glutamine residue of the universally conserved GGQ motif.</text>
</comment>
<dbReference type="EMBL" id="PGVA01000008">
    <property type="protein sequence ID" value="PLR85131.1"/>
    <property type="molecule type" value="Genomic_DNA"/>
</dbReference>
<dbReference type="Pfam" id="PF17827">
    <property type="entry name" value="PrmC_N"/>
    <property type="match status" value="1"/>
</dbReference>
<dbReference type="OrthoDB" id="9800643at2"/>
<dbReference type="Gene3D" id="3.40.50.150">
    <property type="entry name" value="Vaccinia Virus protein VP39"/>
    <property type="match status" value="1"/>
</dbReference>
<dbReference type="RefSeq" id="WP_101576072.1">
    <property type="nucleotide sequence ID" value="NZ_PGVA01000008.1"/>
</dbReference>
<feature type="binding site" evidence="5">
    <location>
        <begin position="190"/>
        <end position="193"/>
    </location>
    <ligand>
        <name>substrate</name>
    </ligand>
</feature>
<proteinExistence type="inferred from homology"/>
<dbReference type="CDD" id="cd02440">
    <property type="entry name" value="AdoMet_MTases"/>
    <property type="match status" value="1"/>
</dbReference>
<dbReference type="InterPro" id="IPR002052">
    <property type="entry name" value="DNA_methylase_N6_adenine_CS"/>
</dbReference>
<evidence type="ECO:0000256" key="4">
    <source>
        <dbReference type="ARBA" id="ARBA00048391"/>
    </source>
</evidence>
<dbReference type="InterPro" id="IPR019874">
    <property type="entry name" value="RF_methyltr_PrmC"/>
</dbReference>
<evidence type="ECO:0000256" key="2">
    <source>
        <dbReference type="ARBA" id="ARBA00022679"/>
    </source>
</evidence>
<evidence type="ECO:0000313" key="11">
    <source>
        <dbReference type="Proteomes" id="UP000235114"/>
    </source>
</evidence>
<dbReference type="InterPro" id="IPR029063">
    <property type="entry name" value="SAM-dependent_MTases_sf"/>
</dbReference>
<gene>
    <name evidence="5 8" type="primary">prmC</name>
    <name evidence="8" type="ORF">CU635_04965</name>
    <name evidence="9" type="ORF">CVD25_00020</name>
</gene>
<dbReference type="Proteomes" id="UP000235114">
    <property type="component" value="Unassembled WGS sequence"/>
</dbReference>
<feature type="binding site" evidence="5">
    <location>
        <begin position="123"/>
        <end position="127"/>
    </location>
    <ligand>
        <name>S-adenosyl-L-methionine</name>
        <dbReference type="ChEBI" id="CHEBI:59789"/>
    </ligand>
</feature>
<dbReference type="GO" id="GO:0032259">
    <property type="term" value="P:methylation"/>
    <property type="evidence" value="ECO:0007669"/>
    <property type="project" value="UniProtKB-KW"/>
</dbReference>
<dbReference type="AlphaFoldDB" id="A0A2N5GQG6"/>
<evidence type="ECO:0000313" key="10">
    <source>
        <dbReference type="Proteomes" id="UP000234951"/>
    </source>
</evidence>
<reference evidence="8 10" key="1">
    <citation type="submission" date="2017-11" db="EMBL/GenBank/DDBJ databases">
        <title>Comparitive Functional Genomics of Dry Heat Resistant strains isolated from the Viking Spacecraft.</title>
        <authorList>
            <person name="Seuylemezian A."/>
            <person name="Cooper K."/>
            <person name="Vaishampayan P."/>
        </authorList>
    </citation>
    <scope>NUCLEOTIDE SEQUENCE [LARGE SCALE GENOMIC DNA]</scope>
    <source>
        <strain evidence="8 10">M4.6</strain>
    </source>
</reference>
<comment type="caution">
    <text evidence="5">Lacks conserved residue(s) required for the propagation of feature annotation.</text>
</comment>
<keyword evidence="11" id="KW-1185">Reference proteome</keyword>
<dbReference type="GO" id="GO:0102559">
    <property type="term" value="F:peptide chain release factor N(5)-glutamine methyltransferase activity"/>
    <property type="evidence" value="ECO:0007669"/>
    <property type="project" value="UniProtKB-EC"/>
</dbReference>
<comment type="catalytic activity">
    <reaction evidence="4 5">
        <text>L-glutaminyl-[peptide chain release factor] + S-adenosyl-L-methionine = N(5)-methyl-L-glutaminyl-[peptide chain release factor] + S-adenosyl-L-homocysteine + H(+)</text>
        <dbReference type="Rhea" id="RHEA:42896"/>
        <dbReference type="Rhea" id="RHEA-COMP:10271"/>
        <dbReference type="Rhea" id="RHEA-COMP:10272"/>
        <dbReference type="ChEBI" id="CHEBI:15378"/>
        <dbReference type="ChEBI" id="CHEBI:30011"/>
        <dbReference type="ChEBI" id="CHEBI:57856"/>
        <dbReference type="ChEBI" id="CHEBI:59789"/>
        <dbReference type="ChEBI" id="CHEBI:61891"/>
        <dbReference type="EC" id="2.1.1.297"/>
    </reaction>
</comment>
<evidence type="ECO:0000256" key="3">
    <source>
        <dbReference type="ARBA" id="ARBA00022691"/>
    </source>
</evidence>
<reference evidence="9 11" key="2">
    <citation type="submission" date="2017-12" db="EMBL/GenBank/DDBJ databases">
        <title>Comparative Functional Genomics of Dry Heat Resistant strains isolated from the Viking Spacecraft.</title>
        <authorList>
            <person name="Seuylemezian A."/>
            <person name="Cooper K."/>
            <person name="Vaishampayan P."/>
        </authorList>
    </citation>
    <scope>NUCLEOTIDE SEQUENCE [LARGE SCALE GENOMIC DNA]</scope>
    <source>
        <strain evidence="9 11">ATCC 29669</strain>
    </source>
</reference>
<dbReference type="EC" id="2.1.1.297" evidence="5"/>
<sequence>MAKIYEALNWASSFLMKNGREQHAAELLLRHYTGMDRAALFASFHAGLPDETMQSFQEGIALHVKGMPVQYIIGSEEFYGRTFQVNEHVLIPRPETEELVFEAIKRIGSLFNQEDVLEVVDAGTGTGAIAITIKLELPALNVTASDISVAALNVAKNNARNLGADLQFIHGDLLKPFIEAGQKFDVILSNPPYIPLRDIDGMSEVVKDHEPHLALFAGDDGLDIYRRFMAELPLVVKDKALIGFEIGAGQSDDVAALLKKTFPDADVDVVYDINRKDRIVFAYIS</sequence>
<keyword evidence="3 5" id="KW-0949">S-adenosyl-L-methionine</keyword>
<accession>A0A2N5GQG6</accession>
<comment type="similarity">
    <text evidence="5">Belongs to the protein N5-glutamine methyltransferase family. PrmC subfamily.</text>
</comment>
<feature type="domain" description="Release factor glutamine methyltransferase N-terminal" evidence="7">
    <location>
        <begin position="6"/>
        <end position="74"/>
    </location>
</feature>
<dbReference type="PANTHER" id="PTHR18895">
    <property type="entry name" value="HEMK METHYLTRANSFERASE"/>
    <property type="match status" value="1"/>
</dbReference>
<evidence type="ECO:0000313" key="8">
    <source>
        <dbReference type="EMBL" id="PLR85131.1"/>
    </source>
</evidence>
<dbReference type="Gene3D" id="1.10.8.10">
    <property type="entry name" value="DNA helicase RuvA subunit, C-terminal domain"/>
    <property type="match status" value="1"/>
</dbReference>
<evidence type="ECO:0000313" key="9">
    <source>
        <dbReference type="EMBL" id="PLS00870.1"/>
    </source>
</evidence>
<dbReference type="InterPro" id="IPR040758">
    <property type="entry name" value="PrmC_N"/>
</dbReference>
<dbReference type="NCBIfam" id="TIGR03534">
    <property type="entry name" value="RF_mod_PrmC"/>
    <property type="match status" value="1"/>
</dbReference>
<dbReference type="InterPro" id="IPR004556">
    <property type="entry name" value="HemK-like"/>
</dbReference>
<evidence type="ECO:0000259" key="7">
    <source>
        <dbReference type="Pfam" id="PF17827"/>
    </source>
</evidence>
<dbReference type="SUPFAM" id="SSF53335">
    <property type="entry name" value="S-adenosyl-L-methionine-dependent methyltransferases"/>
    <property type="match status" value="1"/>
</dbReference>
<feature type="domain" description="Methyltransferase small" evidence="6">
    <location>
        <begin position="116"/>
        <end position="193"/>
    </location>
</feature>
<dbReference type="Pfam" id="PF05175">
    <property type="entry name" value="MTS"/>
    <property type="match status" value="1"/>
</dbReference>
<dbReference type="GO" id="GO:0003676">
    <property type="term" value="F:nucleic acid binding"/>
    <property type="evidence" value="ECO:0007669"/>
    <property type="project" value="InterPro"/>
</dbReference>
<protein>
    <recommendedName>
        <fullName evidence="5">Release factor glutamine methyltransferase</fullName>
        <shortName evidence="5">RF MTase</shortName>
        <ecNumber evidence="5">2.1.1.297</ecNumber>
    </recommendedName>
    <alternativeName>
        <fullName evidence="5">N5-glutamine methyltransferase PrmC</fullName>
    </alternativeName>
    <alternativeName>
        <fullName evidence="5">Protein-(glutamine-N5) MTase PrmC</fullName>
    </alternativeName>
    <alternativeName>
        <fullName evidence="5">Protein-glutamine N-methyltransferase PrmC</fullName>
    </alternativeName>
</protein>
<keyword evidence="1 5" id="KW-0489">Methyltransferase</keyword>
<dbReference type="HAMAP" id="MF_02126">
    <property type="entry name" value="RF_methyltr_PrmC"/>
    <property type="match status" value="1"/>
</dbReference>
<organism evidence="8 10">
    <name type="scientific">Bacillus canaveralius</name>
    <dbReference type="NCBI Taxonomy" id="1403243"/>
    <lineage>
        <taxon>Bacteria</taxon>
        <taxon>Bacillati</taxon>
        <taxon>Bacillota</taxon>
        <taxon>Bacilli</taxon>
        <taxon>Bacillales</taxon>
        <taxon>Bacillaceae</taxon>
        <taxon>Bacillus</taxon>
    </lineage>
</organism>
<dbReference type="PANTHER" id="PTHR18895:SF74">
    <property type="entry name" value="MTRF1L RELEASE FACTOR GLUTAMINE METHYLTRANSFERASE"/>
    <property type="match status" value="1"/>
</dbReference>
<comment type="caution">
    <text evidence="8">The sequence shown here is derived from an EMBL/GenBank/DDBJ whole genome shotgun (WGS) entry which is preliminary data.</text>
</comment>
<dbReference type="NCBIfam" id="TIGR00536">
    <property type="entry name" value="hemK_fam"/>
    <property type="match status" value="1"/>
</dbReference>
<evidence type="ECO:0000259" key="6">
    <source>
        <dbReference type="Pfam" id="PF05175"/>
    </source>
</evidence>